<name>A0A1Y1JQQ6_PLAGO</name>
<proteinExistence type="predicted"/>
<protein>
    <submittedName>
        <fullName evidence="2">Variable surface protein</fullName>
    </submittedName>
</protein>
<dbReference type="AlphaFoldDB" id="A0A1Y1JQQ6"/>
<sequence>MGDDINRHISVFPQCRGILKELKDQDKDKWKSECMKIENKLLNIQKPYFNNICKTAMSYLYYLHRFQNGGISVESCCLYLYFWLYNELKKIDNPCATKSMYSEIFNEYNEMQIYVCKVHADSSITDDTLEKIKQIYDLSICLNVIENSVGTDIETKHCSSLISTINEYNKKNITQASPVSTEQISVPSKSNIVETIVITILVTVVISLLLLIGYNSTPNISHFLHGLKRKIYINYSIDDRSNIMQQSEDFMTLSRNSIYNMYNNTD</sequence>
<accession>A0A1Y1JQQ6</accession>
<dbReference type="RefSeq" id="XP_028547149.1">
    <property type="nucleotide sequence ID" value="XM_028691348.1"/>
</dbReference>
<dbReference type="Proteomes" id="UP000195521">
    <property type="component" value="Unassembled WGS sequence"/>
</dbReference>
<keyword evidence="1" id="KW-0472">Membrane</keyword>
<comment type="caution">
    <text evidence="2">The sequence shown here is derived from an EMBL/GenBank/DDBJ whole genome shotgun (WGS) entry which is preliminary data.</text>
</comment>
<evidence type="ECO:0000313" key="3">
    <source>
        <dbReference type="Proteomes" id="UP000195521"/>
    </source>
</evidence>
<dbReference type="Pfam" id="PF05795">
    <property type="entry name" value="Plasmodium_Vir"/>
    <property type="match status" value="1"/>
</dbReference>
<evidence type="ECO:0000256" key="1">
    <source>
        <dbReference type="SAM" id="Phobius"/>
    </source>
</evidence>
<keyword evidence="1" id="KW-1133">Transmembrane helix</keyword>
<reference evidence="3" key="1">
    <citation type="submission" date="2017-04" db="EMBL/GenBank/DDBJ databases">
        <title>Plasmodium gonderi genome.</title>
        <authorList>
            <person name="Arisue N."/>
            <person name="Honma H."/>
            <person name="Kawai S."/>
            <person name="Tougan T."/>
            <person name="Tanabe K."/>
            <person name="Horii T."/>
        </authorList>
    </citation>
    <scope>NUCLEOTIDE SEQUENCE [LARGE SCALE GENOMIC DNA]</scope>
    <source>
        <strain evidence="3">ATCC 30045</strain>
    </source>
</reference>
<dbReference type="GeneID" id="39745368"/>
<dbReference type="OrthoDB" id="10304911at2759"/>
<dbReference type="InterPro" id="IPR008780">
    <property type="entry name" value="Plasmodium_Vir"/>
</dbReference>
<keyword evidence="3" id="KW-1185">Reference proteome</keyword>
<keyword evidence="1" id="KW-0812">Transmembrane</keyword>
<organism evidence="2 3">
    <name type="scientific">Plasmodium gonderi</name>
    <dbReference type="NCBI Taxonomy" id="77519"/>
    <lineage>
        <taxon>Eukaryota</taxon>
        <taxon>Sar</taxon>
        <taxon>Alveolata</taxon>
        <taxon>Apicomplexa</taxon>
        <taxon>Aconoidasida</taxon>
        <taxon>Haemosporida</taxon>
        <taxon>Plasmodiidae</taxon>
        <taxon>Plasmodium</taxon>
        <taxon>Plasmodium (Plasmodium)</taxon>
    </lineage>
</organism>
<gene>
    <name evidence="2" type="ORF">PGO_003680</name>
</gene>
<evidence type="ECO:0000313" key="2">
    <source>
        <dbReference type="EMBL" id="GAW84560.1"/>
    </source>
</evidence>
<dbReference type="EMBL" id="BDQF01000437">
    <property type="protein sequence ID" value="GAW84560.1"/>
    <property type="molecule type" value="Genomic_DNA"/>
</dbReference>
<feature type="transmembrane region" description="Helical" evidence="1">
    <location>
        <begin position="192"/>
        <end position="214"/>
    </location>
</feature>